<accession>A0ABN9GYV1</accession>
<feature type="non-terminal residue" evidence="1">
    <location>
        <position position="52"/>
    </location>
</feature>
<dbReference type="EMBL" id="CATNWA010019722">
    <property type="protein sequence ID" value="CAI9614651.1"/>
    <property type="molecule type" value="Genomic_DNA"/>
</dbReference>
<organism evidence="1 2">
    <name type="scientific">Staurois parvus</name>
    <dbReference type="NCBI Taxonomy" id="386267"/>
    <lineage>
        <taxon>Eukaryota</taxon>
        <taxon>Metazoa</taxon>
        <taxon>Chordata</taxon>
        <taxon>Craniata</taxon>
        <taxon>Vertebrata</taxon>
        <taxon>Euteleostomi</taxon>
        <taxon>Amphibia</taxon>
        <taxon>Batrachia</taxon>
        <taxon>Anura</taxon>
        <taxon>Neobatrachia</taxon>
        <taxon>Ranoidea</taxon>
        <taxon>Ranidae</taxon>
        <taxon>Staurois</taxon>
    </lineage>
</organism>
<gene>
    <name evidence="1" type="ORF">SPARVUS_LOCUS15099607</name>
</gene>
<protein>
    <submittedName>
        <fullName evidence="1">Uncharacterized protein</fullName>
    </submittedName>
</protein>
<dbReference type="Proteomes" id="UP001162483">
    <property type="component" value="Unassembled WGS sequence"/>
</dbReference>
<comment type="caution">
    <text evidence="1">The sequence shown here is derived from an EMBL/GenBank/DDBJ whole genome shotgun (WGS) entry which is preliminary data.</text>
</comment>
<evidence type="ECO:0000313" key="2">
    <source>
        <dbReference type="Proteomes" id="UP001162483"/>
    </source>
</evidence>
<keyword evidence="2" id="KW-1185">Reference proteome</keyword>
<proteinExistence type="predicted"/>
<evidence type="ECO:0000313" key="1">
    <source>
        <dbReference type="EMBL" id="CAI9614651.1"/>
    </source>
</evidence>
<sequence>MEIAGCAPPEMPSSATHLFPAINATHQCPALPPISAVQQCHPSVPSSVTSQC</sequence>
<reference evidence="1" key="1">
    <citation type="submission" date="2023-05" db="EMBL/GenBank/DDBJ databases">
        <authorList>
            <person name="Stuckert A."/>
        </authorList>
    </citation>
    <scope>NUCLEOTIDE SEQUENCE</scope>
</reference>
<name>A0ABN9GYV1_9NEOB</name>